<dbReference type="InterPro" id="IPR020806">
    <property type="entry name" value="PKS_PP-bd"/>
</dbReference>
<dbReference type="EMBL" id="KZ825561">
    <property type="protein sequence ID" value="PYI27843.1"/>
    <property type="molecule type" value="Genomic_DNA"/>
</dbReference>
<dbReference type="InterPro" id="IPR045851">
    <property type="entry name" value="AMP-bd_C_sf"/>
</dbReference>
<dbReference type="AlphaFoldDB" id="A0A2V5I1M6"/>
<dbReference type="InterPro" id="IPR010080">
    <property type="entry name" value="Thioester_reductase-like_dom"/>
</dbReference>
<dbReference type="InterPro" id="IPR036291">
    <property type="entry name" value="NAD(P)-bd_dom_sf"/>
</dbReference>
<organism evidence="5 6">
    <name type="scientific">Aspergillus indologenus CBS 114.80</name>
    <dbReference type="NCBI Taxonomy" id="1450541"/>
    <lineage>
        <taxon>Eukaryota</taxon>
        <taxon>Fungi</taxon>
        <taxon>Dikarya</taxon>
        <taxon>Ascomycota</taxon>
        <taxon>Pezizomycotina</taxon>
        <taxon>Eurotiomycetes</taxon>
        <taxon>Eurotiomycetidae</taxon>
        <taxon>Eurotiales</taxon>
        <taxon>Aspergillaceae</taxon>
        <taxon>Aspergillus</taxon>
        <taxon>Aspergillus subgen. Circumdati</taxon>
    </lineage>
</organism>
<dbReference type="InterPro" id="IPR010071">
    <property type="entry name" value="AA_adenyl_dom"/>
</dbReference>
<dbReference type="NCBIfam" id="TIGR01746">
    <property type="entry name" value="Thioester-redct"/>
    <property type="match status" value="1"/>
</dbReference>
<keyword evidence="6" id="KW-1185">Reference proteome</keyword>
<dbReference type="SUPFAM" id="SSF51735">
    <property type="entry name" value="NAD(P)-binding Rossmann-fold domains"/>
    <property type="match status" value="1"/>
</dbReference>
<dbReference type="Proteomes" id="UP000248817">
    <property type="component" value="Unassembled WGS sequence"/>
</dbReference>
<dbReference type="Gene3D" id="2.30.38.10">
    <property type="entry name" value="Luciferase, Domain 3"/>
    <property type="match status" value="1"/>
</dbReference>
<evidence type="ECO:0000259" key="4">
    <source>
        <dbReference type="PROSITE" id="PS50075"/>
    </source>
</evidence>
<dbReference type="SUPFAM" id="SSF47336">
    <property type="entry name" value="ACP-like"/>
    <property type="match status" value="1"/>
</dbReference>
<evidence type="ECO:0000256" key="1">
    <source>
        <dbReference type="ARBA" id="ARBA00022450"/>
    </source>
</evidence>
<accession>A0A2V5I1M6</accession>
<dbReference type="NCBIfam" id="TIGR01733">
    <property type="entry name" value="AA-adenyl-dom"/>
    <property type="match status" value="1"/>
</dbReference>
<evidence type="ECO:0000256" key="2">
    <source>
        <dbReference type="ARBA" id="ARBA00022553"/>
    </source>
</evidence>
<keyword evidence="1" id="KW-0596">Phosphopantetheine</keyword>
<dbReference type="CDD" id="cd05235">
    <property type="entry name" value="SDR_e1"/>
    <property type="match status" value="1"/>
</dbReference>
<sequence>MITTVRNNAINRPSAVAVIDGDNRVTYHALWKQSSLLAHSLEQFGLSWEEPVGILFGPGLKTIMAQLAVLQVGGTCVPLDPQLIPERRLESMLEDVGVKTVIAEHVLPESFQVYRQVSADVSANLEGIAPLDFSEPLSHNHRTHILFTSGTTGQPKPVQIESHSIMHLATKAPVTPLEHTDKVAAFNNPGFDLSLFEIWVTLLGGATAVVVPHDVATDPGSLGPFLKAAGVTVLTTTAAVFEIIALSAPGTYSDLRHVLTGGNVANSKALLAVLADRPPGFVWNTYGPTECTNMSTMHLVTENEVHRRAVSIGRPIGDVELYLLGEDQKVILDAEVTGEIYIGGPGLSRGYLNRPRENPARFLTLPKSVLTGESTHDSSNIRLYRTGDIAQWRQGSGCLEFKGRLDNQVKLNGFRVELEEIESILRSHECIIAAIAVFQRQDTQYSMTSITAFLKAAEGRKVDLEELMQFCHLRMPMYMSPRDLVVVNEFPINSRGKVDRDALMANYMQGLCQKQSHDGYSKHRLGVSPNGISEALTIVQGIWTEILGVSEVTNDDDFLRHGVTSIQTAAMIALLKDRLGQSITMRELYQHRTPEALARRVSTRLRHIEALDQTNEWLMQAESVDRLQSNHPGPVKSAGRIFLTGATGFVGAHLLRALLDREAVIKVVCLVRPNGTKSPAQRLQANLERYDLWPGALDFRNKVEVVEGDLSLERLGLPEAKYSWLTNWTDTIFHLGAKVNFCDTYEQHFEPNVMGTSNMLRFAVTGRRKTFHYFSSIDVWGGTGFILGTTAVDEDECLKKHIHALRYDTGYAQTQWVCEQMVRNMRESGLPTIIYRAGFVIGNSGTGVSNPDDLFGRFIVSCIKMKTFPYLDIRMEWVTIDYMIEAVLHIASSDKNLGRSYHILSPDPMSSANMEKTCAIINEAGYRVRMVGYAEWVEQVDAWRRTEGSNPVAPLLPAMLEPVLGPYTRWEIGQYSPHYRASNTIEALRDRPDVVYKPLDAAILQKHIDWWNRKGFYDI</sequence>
<dbReference type="Pfam" id="PF13193">
    <property type="entry name" value="AMP-binding_C"/>
    <property type="match status" value="1"/>
</dbReference>
<evidence type="ECO:0000313" key="6">
    <source>
        <dbReference type="Proteomes" id="UP000248817"/>
    </source>
</evidence>
<dbReference type="InterPro" id="IPR013120">
    <property type="entry name" value="FAR_NAD-bd"/>
</dbReference>
<dbReference type="Pfam" id="PF00501">
    <property type="entry name" value="AMP-binding"/>
    <property type="match status" value="1"/>
</dbReference>
<dbReference type="InterPro" id="IPR036736">
    <property type="entry name" value="ACP-like_sf"/>
</dbReference>
<evidence type="ECO:0000313" key="5">
    <source>
        <dbReference type="EMBL" id="PYI27843.1"/>
    </source>
</evidence>
<dbReference type="Pfam" id="PF07993">
    <property type="entry name" value="NAD_binding_4"/>
    <property type="match status" value="1"/>
</dbReference>
<dbReference type="Gene3D" id="1.10.1200.10">
    <property type="entry name" value="ACP-like"/>
    <property type="match status" value="1"/>
</dbReference>
<dbReference type="PANTHER" id="PTHR44845:SF6">
    <property type="entry name" value="BETA-ALANINE-ACTIVATING ENZYME"/>
    <property type="match status" value="1"/>
</dbReference>
<dbReference type="Pfam" id="PF00550">
    <property type="entry name" value="PP-binding"/>
    <property type="match status" value="1"/>
</dbReference>
<reference evidence="5 6" key="1">
    <citation type="submission" date="2018-02" db="EMBL/GenBank/DDBJ databases">
        <title>The genomes of Aspergillus section Nigri reveals drivers in fungal speciation.</title>
        <authorList>
            <consortium name="DOE Joint Genome Institute"/>
            <person name="Vesth T.C."/>
            <person name="Nybo J."/>
            <person name="Theobald S."/>
            <person name="Brandl J."/>
            <person name="Frisvad J.C."/>
            <person name="Nielsen K.F."/>
            <person name="Lyhne E.K."/>
            <person name="Kogle M.E."/>
            <person name="Kuo A."/>
            <person name="Riley R."/>
            <person name="Clum A."/>
            <person name="Nolan M."/>
            <person name="Lipzen A."/>
            <person name="Salamov A."/>
            <person name="Henrissat B."/>
            <person name="Wiebenga A."/>
            <person name="De vries R.P."/>
            <person name="Grigoriev I.V."/>
            <person name="Mortensen U.H."/>
            <person name="Andersen M.R."/>
            <person name="Baker S.E."/>
        </authorList>
    </citation>
    <scope>NUCLEOTIDE SEQUENCE [LARGE SCALE GENOMIC DNA]</scope>
    <source>
        <strain evidence="5 6">CBS 114.80</strain>
    </source>
</reference>
<evidence type="ECO:0000256" key="3">
    <source>
        <dbReference type="ARBA" id="ARBA00029454"/>
    </source>
</evidence>
<protein>
    <submittedName>
        <fullName evidence="5">Putative NRPS-like enzyme</fullName>
    </submittedName>
</protein>
<dbReference type="SMART" id="SM00823">
    <property type="entry name" value="PKS_PP"/>
    <property type="match status" value="1"/>
</dbReference>
<feature type="domain" description="Carrier" evidence="4">
    <location>
        <begin position="530"/>
        <end position="605"/>
    </location>
</feature>
<dbReference type="Gene3D" id="3.40.50.980">
    <property type="match status" value="2"/>
</dbReference>
<gene>
    <name evidence="5" type="ORF">BP00DRAFT_482446</name>
</gene>
<dbReference type="CDD" id="cd05930">
    <property type="entry name" value="A_NRPS"/>
    <property type="match status" value="1"/>
</dbReference>
<dbReference type="PROSITE" id="PS50075">
    <property type="entry name" value="CARRIER"/>
    <property type="match status" value="1"/>
</dbReference>
<dbReference type="InterPro" id="IPR020845">
    <property type="entry name" value="AMP-binding_CS"/>
</dbReference>
<dbReference type="Gene3D" id="3.30.300.30">
    <property type="match status" value="1"/>
</dbReference>
<proteinExistence type="inferred from homology"/>
<dbReference type="SUPFAM" id="SSF56801">
    <property type="entry name" value="Acetyl-CoA synthetase-like"/>
    <property type="match status" value="1"/>
</dbReference>
<dbReference type="Gene3D" id="3.40.50.720">
    <property type="entry name" value="NAD(P)-binding Rossmann-like Domain"/>
    <property type="match status" value="1"/>
</dbReference>
<dbReference type="InterPro" id="IPR009081">
    <property type="entry name" value="PP-bd_ACP"/>
</dbReference>
<dbReference type="GO" id="GO:0031177">
    <property type="term" value="F:phosphopantetheine binding"/>
    <property type="evidence" value="ECO:0007669"/>
    <property type="project" value="InterPro"/>
</dbReference>
<name>A0A2V5I1M6_9EURO</name>
<dbReference type="PANTHER" id="PTHR44845">
    <property type="entry name" value="CARRIER DOMAIN-CONTAINING PROTEIN"/>
    <property type="match status" value="1"/>
</dbReference>
<dbReference type="InterPro" id="IPR025110">
    <property type="entry name" value="AMP-bd_C"/>
</dbReference>
<comment type="similarity">
    <text evidence="3">Belongs to the NRP synthetase family.</text>
</comment>
<dbReference type="PROSITE" id="PS00455">
    <property type="entry name" value="AMP_BINDING"/>
    <property type="match status" value="1"/>
</dbReference>
<keyword evidence="2" id="KW-0597">Phosphoprotein</keyword>
<dbReference type="InterPro" id="IPR000873">
    <property type="entry name" value="AMP-dep_synth/lig_dom"/>
</dbReference>